<dbReference type="Proteomes" id="UP000689195">
    <property type="component" value="Unassembled WGS sequence"/>
</dbReference>
<evidence type="ECO:0000313" key="2">
    <source>
        <dbReference type="Proteomes" id="UP000689195"/>
    </source>
</evidence>
<sequence>MMTFKKERLIINIIQNEGNQTYISSQKNKVDFFEDLYINFIKLKYVKEMVNNQASKNKQQQMTLLSQKDWFLAQSIKTKLSLIKEFKAIVENFIDQILTNIDQKEEIESKPKIDKFKLQVEILQSNNKVYFNSEIPIKFDKLDDYTQFYDTILQRNQQFISNQSYSLVIDTQQKSQNQQVEGNKLISQINREELDKSKTQLMKIK</sequence>
<accession>A0A8S1T6T6</accession>
<organism evidence="1 2">
    <name type="scientific">Paramecium pentaurelia</name>
    <dbReference type="NCBI Taxonomy" id="43138"/>
    <lineage>
        <taxon>Eukaryota</taxon>
        <taxon>Sar</taxon>
        <taxon>Alveolata</taxon>
        <taxon>Ciliophora</taxon>
        <taxon>Intramacronucleata</taxon>
        <taxon>Oligohymenophorea</taxon>
        <taxon>Peniculida</taxon>
        <taxon>Parameciidae</taxon>
        <taxon>Paramecium</taxon>
    </lineage>
</organism>
<name>A0A8S1T6T6_9CILI</name>
<keyword evidence="2" id="KW-1185">Reference proteome</keyword>
<comment type="caution">
    <text evidence="1">The sequence shown here is derived from an EMBL/GenBank/DDBJ whole genome shotgun (WGS) entry which is preliminary data.</text>
</comment>
<gene>
    <name evidence="1" type="ORF">PPENT_87.1.T0170350</name>
</gene>
<dbReference type="EMBL" id="CAJJDO010000017">
    <property type="protein sequence ID" value="CAD8148200.1"/>
    <property type="molecule type" value="Genomic_DNA"/>
</dbReference>
<reference evidence="1" key="1">
    <citation type="submission" date="2021-01" db="EMBL/GenBank/DDBJ databases">
        <authorList>
            <consortium name="Genoscope - CEA"/>
            <person name="William W."/>
        </authorList>
    </citation>
    <scope>NUCLEOTIDE SEQUENCE</scope>
</reference>
<dbReference type="AlphaFoldDB" id="A0A8S1T6T6"/>
<protein>
    <submittedName>
        <fullName evidence="1">Uncharacterized protein</fullName>
    </submittedName>
</protein>
<proteinExistence type="predicted"/>
<evidence type="ECO:0000313" key="1">
    <source>
        <dbReference type="EMBL" id="CAD8148200.1"/>
    </source>
</evidence>